<dbReference type="RefSeq" id="XP_064852002.1">
    <property type="nucleotide sequence ID" value="XM_064995930.1"/>
</dbReference>
<dbReference type="PANTHER" id="PTHR10285">
    <property type="entry name" value="URIDINE KINASE"/>
    <property type="match status" value="1"/>
</dbReference>
<evidence type="ECO:0000313" key="1">
    <source>
        <dbReference type="EMBL" id="GMM35002.1"/>
    </source>
</evidence>
<comment type="caution">
    <text evidence="1">The sequence shown here is derived from an EMBL/GenBank/DDBJ whole genome shotgun (WGS) entry which is preliminary data.</text>
</comment>
<dbReference type="InterPro" id="IPR027417">
    <property type="entry name" value="P-loop_NTPase"/>
</dbReference>
<organism evidence="1 2">
    <name type="scientific">Saccharomycopsis crataegensis</name>
    <dbReference type="NCBI Taxonomy" id="43959"/>
    <lineage>
        <taxon>Eukaryota</taxon>
        <taxon>Fungi</taxon>
        <taxon>Dikarya</taxon>
        <taxon>Ascomycota</taxon>
        <taxon>Saccharomycotina</taxon>
        <taxon>Saccharomycetes</taxon>
        <taxon>Saccharomycopsidaceae</taxon>
        <taxon>Saccharomycopsis</taxon>
    </lineage>
</organism>
<dbReference type="GeneID" id="90072981"/>
<dbReference type="Gene3D" id="3.40.50.300">
    <property type="entry name" value="P-loop containing nucleotide triphosphate hydrolases"/>
    <property type="match status" value="1"/>
</dbReference>
<accession>A0AAV5QKA4</accession>
<keyword evidence="2" id="KW-1185">Reference proteome</keyword>
<sequence length="383" mass="42149">MDSTYLTLCQRASDLLKSHPGYRVLILLAGPPGSGKSTVARNVADLLNLQHRKQLSSISTAACHPPIAQYNSSIANYSTAKITEKLSSNNKDGLPQKKQCSNSQVQIIGQAPENSITLMVPSLDDNANASEFAQVVPMDGFHLPRRVLSQFKDPVTAFARRGAPFTFDAPMVAILANLLRSTCDVIVSDICPDPIFTNEGISLDPQFHNHDAETSSMTSSSRQSAHSSLFEFDNDQASVESFDDSDNEEDYNNIWKLRHGRTTMIPDIVIPSFDHAEKDPRANGITIKAATKVVILEGLYVLLDLPYWMDISGDQQHSGVESWKINLDESSARTRVAKRHLQAGIVDNLQDGEARYDANDCINGRLVDRQSKAADFVVCSKNE</sequence>
<evidence type="ECO:0000313" key="2">
    <source>
        <dbReference type="Proteomes" id="UP001360560"/>
    </source>
</evidence>
<dbReference type="SUPFAM" id="SSF52540">
    <property type="entry name" value="P-loop containing nucleoside triphosphate hydrolases"/>
    <property type="match status" value="1"/>
</dbReference>
<protein>
    <submittedName>
        <fullName evidence="1">Yfh7 protein</fullName>
    </submittedName>
</protein>
<dbReference type="AlphaFoldDB" id="A0AAV5QKA4"/>
<reference evidence="1 2" key="1">
    <citation type="journal article" date="2023" name="Elife">
        <title>Identification of key yeast species and microbe-microbe interactions impacting larval growth of Drosophila in the wild.</title>
        <authorList>
            <person name="Mure A."/>
            <person name="Sugiura Y."/>
            <person name="Maeda R."/>
            <person name="Honda K."/>
            <person name="Sakurai N."/>
            <person name="Takahashi Y."/>
            <person name="Watada M."/>
            <person name="Katoh T."/>
            <person name="Gotoh A."/>
            <person name="Gotoh Y."/>
            <person name="Taniguchi I."/>
            <person name="Nakamura K."/>
            <person name="Hayashi T."/>
            <person name="Katayama T."/>
            <person name="Uemura T."/>
            <person name="Hattori Y."/>
        </authorList>
    </citation>
    <scope>NUCLEOTIDE SEQUENCE [LARGE SCALE GENOMIC DNA]</scope>
    <source>
        <strain evidence="1 2">SC-9</strain>
    </source>
</reference>
<dbReference type="EMBL" id="BTFZ01000004">
    <property type="protein sequence ID" value="GMM35002.1"/>
    <property type="molecule type" value="Genomic_DNA"/>
</dbReference>
<gene>
    <name evidence="1" type="ORF">DASC09_023270</name>
</gene>
<name>A0AAV5QKA4_9ASCO</name>
<proteinExistence type="predicted"/>
<dbReference type="Proteomes" id="UP001360560">
    <property type="component" value="Unassembled WGS sequence"/>
</dbReference>